<dbReference type="Gene3D" id="1.25.40.10">
    <property type="entry name" value="Tetratricopeptide repeat domain"/>
    <property type="match status" value="1"/>
</dbReference>
<reference evidence="2" key="1">
    <citation type="submission" date="2024-01" db="EMBL/GenBank/DDBJ databases">
        <authorList>
            <person name="Webb A."/>
        </authorList>
    </citation>
    <scope>NUCLEOTIDE SEQUENCE</scope>
    <source>
        <strain evidence="2">Pm1</strain>
    </source>
</reference>
<comment type="caution">
    <text evidence="2">The sequence shown here is derived from an EMBL/GenBank/DDBJ whole genome shotgun (WGS) entry which is preliminary data.</text>
</comment>
<accession>A0AAV1VL40</accession>
<evidence type="ECO:0000313" key="2">
    <source>
        <dbReference type="EMBL" id="CAK7946983.1"/>
    </source>
</evidence>
<dbReference type="AlphaFoldDB" id="A0AAV1VL40"/>
<dbReference type="PANTHER" id="PTHR15544:SF0">
    <property type="entry name" value="TETRATRICOPEPTIDE REPEAT PROTEIN 33"/>
    <property type="match status" value="1"/>
</dbReference>
<dbReference type="Proteomes" id="UP001162060">
    <property type="component" value="Unassembled WGS sequence"/>
</dbReference>
<dbReference type="InterPro" id="IPR019734">
    <property type="entry name" value="TPR_rpt"/>
</dbReference>
<evidence type="ECO:0000313" key="3">
    <source>
        <dbReference type="Proteomes" id="UP001162060"/>
    </source>
</evidence>
<dbReference type="SUPFAM" id="SSF48452">
    <property type="entry name" value="TPR-like"/>
    <property type="match status" value="1"/>
</dbReference>
<name>A0AAV1VL40_9STRA</name>
<dbReference type="PROSITE" id="PS50005">
    <property type="entry name" value="TPR"/>
    <property type="match status" value="1"/>
</dbReference>
<protein>
    <recommendedName>
        <fullName evidence="4">Tetratricopeptide repeat protein 33</fullName>
    </recommendedName>
</protein>
<organism evidence="2 3">
    <name type="scientific">Peronospora matthiolae</name>
    <dbReference type="NCBI Taxonomy" id="2874970"/>
    <lineage>
        <taxon>Eukaryota</taxon>
        <taxon>Sar</taxon>
        <taxon>Stramenopiles</taxon>
        <taxon>Oomycota</taxon>
        <taxon>Peronosporomycetes</taxon>
        <taxon>Peronosporales</taxon>
        <taxon>Peronosporaceae</taxon>
        <taxon>Peronospora</taxon>
    </lineage>
</organism>
<gene>
    <name evidence="2" type="ORF">PM001_LOCUS32133</name>
</gene>
<dbReference type="PANTHER" id="PTHR15544">
    <property type="entry name" value="OSMOSIS RESPONSIVE FACTOR"/>
    <property type="match status" value="1"/>
</dbReference>
<dbReference type="InterPro" id="IPR052658">
    <property type="entry name" value="TPR-containing"/>
</dbReference>
<dbReference type="EMBL" id="CAKLBY020000378">
    <property type="protein sequence ID" value="CAK7946983.1"/>
    <property type="molecule type" value="Genomic_DNA"/>
</dbReference>
<dbReference type="SMART" id="SM00028">
    <property type="entry name" value="TPR"/>
    <property type="match status" value="3"/>
</dbReference>
<keyword evidence="1" id="KW-0802">TPR repeat</keyword>
<feature type="repeat" description="TPR" evidence="1">
    <location>
        <begin position="73"/>
        <end position="106"/>
    </location>
</feature>
<dbReference type="InterPro" id="IPR011990">
    <property type="entry name" value="TPR-like_helical_dom_sf"/>
</dbReference>
<evidence type="ECO:0008006" key="4">
    <source>
        <dbReference type="Google" id="ProtNLM"/>
    </source>
</evidence>
<evidence type="ECO:0000256" key="1">
    <source>
        <dbReference type="PROSITE-ProRule" id="PRU00339"/>
    </source>
</evidence>
<sequence length="236" mass="26912">MNMAPIRFVLKPSSKKRRRWESGPSDEKEKRKALVCSVFDSIGEKQVREEECGDDGRGVERRVALLEDVRTKVERLKGEGNTLAEAGRYRAAMRRWREALGEDPRNAALYELLAQASMALYEDFEAVLFARKATDLAPTWSDGFLTLARCQLNFGELTLALEALHRAVELDGGVWTDEMASDRREIDKRLAKQEQILRKRDEEAAREVELDKLQVISCFKHLTLRAKTGRSLEGSK</sequence>
<proteinExistence type="predicted"/>